<organism evidence="4 5">
    <name type="scientific">Naegleria lovaniensis</name>
    <name type="common">Amoeba</name>
    <dbReference type="NCBI Taxonomy" id="51637"/>
    <lineage>
        <taxon>Eukaryota</taxon>
        <taxon>Discoba</taxon>
        <taxon>Heterolobosea</taxon>
        <taxon>Tetramitia</taxon>
        <taxon>Eutetramitia</taxon>
        <taxon>Vahlkampfiidae</taxon>
        <taxon>Naegleria</taxon>
    </lineage>
</organism>
<gene>
    <name evidence="4" type="ORF">C9374_010046</name>
</gene>
<feature type="repeat" description="WD" evidence="3">
    <location>
        <begin position="421"/>
        <end position="460"/>
    </location>
</feature>
<evidence type="ECO:0008006" key="6">
    <source>
        <dbReference type="Google" id="ProtNLM"/>
    </source>
</evidence>
<evidence type="ECO:0000313" key="4">
    <source>
        <dbReference type="EMBL" id="KAG2375042.1"/>
    </source>
</evidence>
<dbReference type="GeneID" id="68102500"/>
<name>A0AA88GG98_NAELO</name>
<keyword evidence="1 3" id="KW-0853">WD repeat</keyword>
<dbReference type="PROSITE" id="PS50294">
    <property type="entry name" value="WD_REPEATS_REGION"/>
    <property type="match status" value="5"/>
</dbReference>
<dbReference type="PANTHER" id="PTHR44019:SF8">
    <property type="entry name" value="POC1 CENTRIOLAR PROTEIN HOMOLOG"/>
    <property type="match status" value="1"/>
</dbReference>
<dbReference type="InterPro" id="IPR011047">
    <property type="entry name" value="Quinoprotein_ADH-like_sf"/>
</dbReference>
<dbReference type="CDD" id="cd00200">
    <property type="entry name" value="WD40"/>
    <property type="match status" value="1"/>
</dbReference>
<dbReference type="InterPro" id="IPR050505">
    <property type="entry name" value="WDR55/POC1"/>
</dbReference>
<evidence type="ECO:0000256" key="1">
    <source>
        <dbReference type="ARBA" id="ARBA00022574"/>
    </source>
</evidence>
<dbReference type="PROSITE" id="PS00678">
    <property type="entry name" value="WD_REPEATS_1"/>
    <property type="match status" value="2"/>
</dbReference>
<reference evidence="4 5" key="1">
    <citation type="journal article" date="2018" name="BMC Genomics">
        <title>The genome of Naegleria lovaniensis, the basis for a comparative approach to unravel pathogenicity factors of the human pathogenic amoeba N. fowleri.</title>
        <authorList>
            <person name="Liechti N."/>
            <person name="Schurch N."/>
            <person name="Bruggmann R."/>
            <person name="Wittwer M."/>
        </authorList>
    </citation>
    <scope>NUCLEOTIDE SEQUENCE [LARGE SCALE GENOMIC DNA]</scope>
    <source>
        <strain evidence="4 5">ATCC 30569</strain>
    </source>
</reference>
<dbReference type="SUPFAM" id="SSF50978">
    <property type="entry name" value="WD40 repeat-like"/>
    <property type="match status" value="1"/>
</dbReference>
<keyword evidence="5" id="KW-1185">Reference proteome</keyword>
<dbReference type="Pfam" id="PF00400">
    <property type="entry name" value="WD40"/>
    <property type="match status" value="5"/>
</dbReference>
<dbReference type="RefSeq" id="XP_044544216.1">
    <property type="nucleotide sequence ID" value="XM_044685547.1"/>
</dbReference>
<dbReference type="InterPro" id="IPR020472">
    <property type="entry name" value="WD40_PAC1"/>
</dbReference>
<feature type="repeat" description="WD" evidence="3">
    <location>
        <begin position="107"/>
        <end position="148"/>
    </location>
</feature>
<dbReference type="PANTHER" id="PTHR44019">
    <property type="entry name" value="WD REPEAT-CONTAINING PROTEIN 55"/>
    <property type="match status" value="1"/>
</dbReference>
<accession>A0AA88GG98</accession>
<feature type="repeat" description="WD" evidence="3">
    <location>
        <begin position="598"/>
        <end position="627"/>
    </location>
</feature>
<sequence length="627" mass="69882">MSDLENNVLELEHVIGYTGKYGHTISIHPRNSKYIVYPIGGVLVVGDTTDPHNQQFLTEHDEEITCVALTNSGRLLATAQMGTTKRKGQMATVIVWELAKKKVLFRIESHLNRVMSLSFTHDDKFLAVSDGSGKVSIWDTQTGQLAGGSKIDRPAFFVASSPLTPDFNPRRPSYTFIIATDNSIQVCSWAYEAKAMQFVLSTRVCQLPGRIAGFQREYLEACIDESGEFCYAGTKTGEIMIFNIKNAIYRNSIQVSSSVMSLCNEKDILYCGCSDGSLKMLQGNDTNWKIKKETKLVGRVTSLSLHSEQRVMMAGTDSGKIYRLNMDTLENELIEESHVREVTDVAFSSEKSDQFCSCSSDGTIRVWDLENYFTLNTFVVATQTSKPTCIIYVGEKVVTGWSDGFIRCFNTKTNQQDWQIVNTHKGGVTSLDSDGKVLVSGGHDGVVRLWSMRNQEMFGQFSDHTKPVTGVKIDHGQAHLLHTTSMDKFVYTYDLQKNKRIVFHSIADRSCPGFTGISQRLDHELEVITCGGDGKIRFWDIDFPDQVDMLEDKNTQISNISISPSGKYLASCGNDGLVKVWDIKTKQVIGKGSCTAVVSKCSWSPDEKQIITCAVDASISVWNFYLD</sequence>
<dbReference type="InterPro" id="IPR019775">
    <property type="entry name" value="WD40_repeat_CS"/>
</dbReference>
<proteinExistence type="predicted"/>
<feature type="repeat" description="WD" evidence="3">
    <location>
        <begin position="550"/>
        <end position="591"/>
    </location>
</feature>
<comment type="caution">
    <text evidence="4">The sequence shown here is derived from an EMBL/GenBank/DDBJ whole genome shotgun (WGS) entry which is preliminary data.</text>
</comment>
<dbReference type="InterPro" id="IPR036322">
    <property type="entry name" value="WD40_repeat_dom_sf"/>
</dbReference>
<dbReference type="Gene3D" id="2.130.10.10">
    <property type="entry name" value="YVTN repeat-like/Quinoprotein amine dehydrogenase"/>
    <property type="match status" value="3"/>
</dbReference>
<dbReference type="AlphaFoldDB" id="A0AA88GG98"/>
<protein>
    <recommendedName>
        <fullName evidence="6">Guanine nucleotide-binding protein subunit beta-like protein</fullName>
    </recommendedName>
</protein>
<evidence type="ECO:0000313" key="5">
    <source>
        <dbReference type="Proteomes" id="UP000816034"/>
    </source>
</evidence>
<dbReference type="SMART" id="SM00320">
    <property type="entry name" value="WD40"/>
    <property type="match status" value="10"/>
</dbReference>
<dbReference type="Proteomes" id="UP000816034">
    <property type="component" value="Unassembled WGS sequence"/>
</dbReference>
<dbReference type="EMBL" id="PYSW02000040">
    <property type="protein sequence ID" value="KAG2375042.1"/>
    <property type="molecule type" value="Genomic_DNA"/>
</dbReference>
<dbReference type="SUPFAM" id="SSF50998">
    <property type="entry name" value="Quinoprotein alcohol dehydrogenase-like"/>
    <property type="match status" value="1"/>
</dbReference>
<feature type="repeat" description="WD" evidence="3">
    <location>
        <begin position="335"/>
        <end position="377"/>
    </location>
</feature>
<dbReference type="InterPro" id="IPR001680">
    <property type="entry name" value="WD40_rpt"/>
</dbReference>
<dbReference type="InterPro" id="IPR015943">
    <property type="entry name" value="WD40/YVTN_repeat-like_dom_sf"/>
</dbReference>
<keyword evidence="2" id="KW-0677">Repeat</keyword>
<dbReference type="PRINTS" id="PR00320">
    <property type="entry name" value="GPROTEINBRPT"/>
</dbReference>
<evidence type="ECO:0000256" key="2">
    <source>
        <dbReference type="ARBA" id="ARBA00022737"/>
    </source>
</evidence>
<evidence type="ECO:0000256" key="3">
    <source>
        <dbReference type="PROSITE-ProRule" id="PRU00221"/>
    </source>
</evidence>
<dbReference type="PROSITE" id="PS50082">
    <property type="entry name" value="WD_REPEATS_2"/>
    <property type="match status" value="5"/>
</dbReference>